<gene>
    <name evidence="2" type="primary">AVEN_38128_1</name>
    <name evidence="2" type="ORF">CDAR_173791</name>
</gene>
<evidence type="ECO:0000313" key="3">
    <source>
        <dbReference type="Proteomes" id="UP001054837"/>
    </source>
</evidence>
<dbReference type="Proteomes" id="UP001054837">
    <property type="component" value="Unassembled WGS sequence"/>
</dbReference>
<accession>A0AAV4VGS8</accession>
<keyword evidence="3" id="KW-1185">Reference proteome</keyword>
<feature type="signal peptide" evidence="1">
    <location>
        <begin position="1"/>
        <end position="24"/>
    </location>
</feature>
<protein>
    <submittedName>
        <fullName evidence="2">Uncharacterized protein</fullName>
    </submittedName>
</protein>
<reference evidence="2 3" key="1">
    <citation type="submission" date="2021-06" db="EMBL/GenBank/DDBJ databases">
        <title>Caerostris darwini draft genome.</title>
        <authorList>
            <person name="Kono N."/>
            <person name="Arakawa K."/>
        </authorList>
    </citation>
    <scope>NUCLEOTIDE SEQUENCE [LARGE SCALE GENOMIC DNA]</scope>
</reference>
<dbReference type="AlphaFoldDB" id="A0AAV4VGS8"/>
<dbReference type="EMBL" id="BPLQ01012958">
    <property type="protein sequence ID" value="GIY68839.1"/>
    <property type="molecule type" value="Genomic_DNA"/>
</dbReference>
<name>A0AAV4VGS8_9ARAC</name>
<keyword evidence="1" id="KW-0732">Signal</keyword>
<proteinExistence type="predicted"/>
<organism evidence="2 3">
    <name type="scientific">Caerostris darwini</name>
    <dbReference type="NCBI Taxonomy" id="1538125"/>
    <lineage>
        <taxon>Eukaryota</taxon>
        <taxon>Metazoa</taxon>
        <taxon>Ecdysozoa</taxon>
        <taxon>Arthropoda</taxon>
        <taxon>Chelicerata</taxon>
        <taxon>Arachnida</taxon>
        <taxon>Araneae</taxon>
        <taxon>Araneomorphae</taxon>
        <taxon>Entelegynae</taxon>
        <taxon>Araneoidea</taxon>
        <taxon>Araneidae</taxon>
        <taxon>Caerostris</taxon>
    </lineage>
</organism>
<feature type="chain" id="PRO_5043327146" evidence="1">
    <location>
        <begin position="25"/>
        <end position="126"/>
    </location>
</feature>
<evidence type="ECO:0000256" key="1">
    <source>
        <dbReference type="SAM" id="SignalP"/>
    </source>
</evidence>
<comment type="caution">
    <text evidence="2">The sequence shown here is derived from an EMBL/GenBank/DDBJ whole genome shotgun (WGS) entry which is preliminary data.</text>
</comment>
<evidence type="ECO:0000313" key="2">
    <source>
        <dbReference type="EMBL" id="GIY68839.1"/>
    </source>
</evidence>
<sequence>MYLAKFLNLTFVFGTLISIGRVHSSNIFHRIEVRSHVCGVHPLQQFAEYIPDENKARHSKSELSRDHLERVFNFLKETVGIDEEVKRIMELYDDCIKTADSKYKKSPPELNEAFSSFYKKVIEALQ</sequence>